<dbReference type="Pfam" id="PF01547">
    <property type="entry name" value="SBP_bac_1"/>
    <property type="match status" value="1"/>
</dbReference>
<keyword evidence="2" id="KW-0732">Signal</keyword>
<name>A0A2M8QAI8_9CHLR</name>
<dbReference type="CDD" id="cd13585">
    <property type="entry name" value="PBP2_TMBP_like"/>
    <property type="match status" value="1"/>
</dbReference>
<reference evidence="3 4" key="1">
    <citation type="submission" date="2017-11" db="EMBL/GenBank/DDBJ databases">
        <title>Evolution of Phototrophy in the Chloroflexi Phylum Driven by Horizontal Gene Transfer.</title>
        <authorList>
            <person name="Ward L.M."/>
            <person name="Hemp J."/>
            <person name="Shih P.M."/>
            <person name="Mcglynn S.E."/>
            <person name="Fischer W."/>
        </authorList>
    </citation>
    <scope>NUCLEOTIDE SEQUENCE [LARGE SCALE GENOMIC DNA]</scope>
    <source>
        <strain evidence="3">JP3_7</strain>
    </source>
</reference>
<evidence type="ECO:0000313" key="4">
    <source>
        <dbReference type="Proteomes" id="UP000230790"/>
    </source>
</evidence>
<proteinExistence type="predicted"/>
<dbReference type="SUPFAM" id="SSF53850">
    <property type="entry name" value="Periplasmic binding protein-like II"/>
    <property type="match status" value="1"/>
</dbReference>
<dbReference type="PANTHER" id="PTHR43649">
    <property type="entry name" value="ARABINOSE-BINDING PROTEIN-RELATED"/>
    <property type="match status" value="1"/>
</dbReference>
<dbReference type="InterPro" id="IPR050490">
    <property type="entry name" value="Bact_solute-bd_prot1"/>
</dbReference>
<feature type="compositionally biased region" description="Low complexity" evidence="1">
    <location>
        <begin position="37"/>
        <end position="49"/>
    </location>
</feature>
<dbReference type="Gene3D" id="3.40.190.10">
    <property type="entry name" value="Periplasmic binding protein-like II"/>
    <property type="match status" value="2"/>
</dbReference>
<feature type="region of interest" description="Disordered" evidence="1">
    <location>
        <begin position="22"/>
        <end position="58"/>
    </location>
</feature>
<organism evidence="3 4">
    <name type="scientific">Candidatus Thermofonsia Clade 3 bacterium</name>
    <dbReference type="NCBI Taxonomy" id="2364212"/>
    <lineage>
        <taxon>Bacteria</taxon>
        <taxon>Bacillati</taxon>
        <taxon>Chloroflexota</taxon>
        <taxon>Candidatus Thermofontia</taxon>
        <taxon>Candidatus Thermofonsia Clade 3</taxon>
    </lineage>
</organism>
<feature type="chain" id="PRO_5014844574" evidence="2">
    <location>
        <begin position="22"/>
        <end position="476"/>
    </location>
</feature>
<dbReference type="PANTHER" id="PTHR43649:SF12">
    <property type="entry name" value="DIACETYLCHITOBIOSE BINDING PROTEIN DASA"/>
    <property type="match status" value="1"/>
</dbReference>
<comment type="caution">
    <text evidence="3">The sequence shown here is derived from an EMBL/GenBank/DDBJ whole genome shotgun (WGS) entry which is preliminary data.</text>
</comment>
<dbReference type="AlphaFoldDB" id="A0A2M8QAI8"/>
<accession>A0A2M8QAI8</accession>
<evidence type="ECO:0000256" key="1">
    <source>
        <dbReference type="SAM" id="MobiDB-lite"/>
    </source>
</evidence>
<dbReference type="Proteomes" id="UP000230790">
    <property type="component" value="Unassembled WGS sequence"/>
</dbReference>
<feature type="compositionally biased region" description="Pro residues" evidence="1">
    <location>
        <begin position="23"/>
        <end position="36"/>
    </location>
</feature>
<evidence type="ECO:0000313" key="3">
    <source>
        <dbReference type="EMBL" id="PJF46780.1"/>
    </source>
</evidence>
<protein>
    <submittedName>
        <fullName evidence="3">Sugar ABC transporter substrate-binding protein</fullName>
    </submittedName>
</protein>
<evidence type="ECO:0000256" key="2">
    <source>
        <dbReference type="SAM" id="SignalP"/>
    </source>
</evidence>
<dbReference type="InterPro" id="IPR006059">
    <property type="entry name" value="SBP"/>
</dbReference>
<gene>
    <name evidence="3" type="ORF">CUN48_12035</name>
</gene>
<sequence>MSKHKLFASLFAVGAVLAACAAPPSPAPQAPQPPAAEPTQAAPAAPAQPSGDEPKVAGVDRRFDGVTLRAAFIGGGQYEKMYESIKDWEAATGAKVEIVYKGDGFEIDKKLKTDFAAGTGDYDVVWDHTSFFSQYIPFLEPLENYFTQEELKDFSQAILKSATRDGHLWLIPRHADISVVHYRTDLYGNEQYKAEFKAKYGYDLAPPETWKQFFDHAEFFTGKEPGLFGTNFAGKEEALSGRFYEILVANGGKMLDENFKPAFNSEAGVKTAQFFRELYARKLVPADMTSLLWDGVANNFCQGNIAVHNEWFGWYSYFQDPKNCKVAGKFDLIRQPVGEGGIRSGWAGAHAFSIPASSKNKEAAAALIKFLTSEKIMYEEAKLGFLPVRDSVWARLIADAAKSDNPLDKKRLEIAQTAIANDFFAPPLIAEWIPLTNILTPKLQAIMLGDLDAKQGLDEAAAEVEKMLAEAGYYNR</sequence>
<feature type="signal peptide" evidence="2">
    <location>
        <begin position="1"/>
        <end position="21"/>
    </location>
</feature>
<dbReference type="EMBL" id="PGTN01000096">
    <property type="protein sequence ID" value="PJF46780.1"/>
    <property type="molecule type" value="Genomic_DNA"/>
</dbReference>